<protein>
    <submittedName>
        <fullName evidence="2">Uncharacterized protein</fullName>
    </submittedName>
</protein>
<evidence type="ECO:0000313" key="3">
    <source>
        <dbReference type="Proteomes" id="UP000664466"/>
    </source>
</evidence>
<accession>A0A8B0SGT0</accession>
<dbReference type="EMBL" id="JAFMPM010000005">
    <property type="protein sequence ID" value="MBO0611788.1"/>
    <property type="molecule type" value="Genomic_DNA"/>
</dbReference>
<gene>
    <name evidence="2" type="ORF">J1836_018625</name>
    <name evidence="1" type="ORF">J1836_02440</name>
</gene>
<geneLocation type="plasmid" evidence="1">
    <name>pTfr446</name>
</geneLocation>
<dbReference type="EMBL" id="CP072748">
    <property type="protein sequence ID" value="QTX10556.1"/>
    <property type="molecule type" value="Genomic_DNA"/>
</dbReference>
<proteinExistence type="predicted"/>
<dbReference type="Proteomes" id="UP000664466">
    <property type="component" value="Unassembled WGS sequence"/>
</dbReference>
<keyword evidence="1" id="KW-0614">Plasmid</keyword>
<organism evidence="2">
    <name type="scientific">Thiothrix fructosivorans</name>
    <dbReference type="NCBI Taxonomy" id="111770"/>
    <lineage>
        <taxon>Bacteria</taxon>
        <taxon>Pseudomonadati</taxon>
        <taxon>Pseudomonadota</taxon>
        <taxon>Gammaproteobacteria</taxon>
        <taxon>Thiotrichales</taxon>
        <taxon>Thiotrichaceae</taxon>
        <taxon>Thiothrix</taxon>
    </lineage>
</organism>
<dbReference type="RefSeq" id="WP_207249302.1">
    <property type="nucleotide sequence ID" value="NZ_JAFMPM010000005.1"/>
</dbReference>
<evidence type="ECO:0000313" key="1">
    <source>
        <dbReference type="EMBL" id="MBO0611788.1"/>
    </source>
</evidence>
<sequence>MVSYFAQDKTSGLIMSGGLNACLQWAFNRIAKSPESVIAIIKARPAEDARVIADVDKTGGRWVFGGRYVPKREVSKLTKAAHGS</sequence>
<evidence type="ECO:0000313" key="2">
    <source>
        <dbReference type="EMBL" id="QTX10556.1"/>
    </source>
</evidence>
<keyword evidence="3" id="KW-1185">Reference proteome</keyword>
<dbReference type="AlphaFoldDB" id="A0A8B0SGT0"/>
<reference evidence="1 3" key="1">
    <citation type="submission" date="2021-03" db="EMBL/GenBank/DDBJ databases">
        <title>Draft genome and methylome analysis of Thiotrix fructosivoruns ATCC 49748.</title>
        <authorList>
            <person name="Fomenkov A."/>
            <person name="Grabovich M.Y."/>
            <person name="Roberts R.J."/>
        </authorList>
    </citation>
    <scope>NUCLEOTIDE SEQUENCE [LARGE SCALE GENOMIC DNA]</scope>
    <source>
        <strain evidence="1 3">ATCC 49748</strain>
        <plasmid evidence="1">pTfr446</plasmid>
    </source>
</reference>
<reference evidence="2" key="2">
    <citation type="submission" date="2021-04" db="EMBL/GenBank/DDBJ databases">
        <title>Complete Genome and methylome analysis of Thiothrix fructosivorans ATCC 49748.</title>
        <authorList>
            <person name="Fomenkov A."/>
            <person name="Sun L."/>
            <person name="Vincze T."/>
            <person name="Grabovich M.Y."/>
            <person name="Roberts R.J."/>
        </authorList>
    </citation>
    <scope>NUCLEOTIDE SEQUENCE</scope>
    <source>
        <strain evidence="2">ATCC 49748</strain>
    </source>
</reference>
<name>A0A8B0SGT0_9GAMM</name>